<accession>A0A2G1MBI3</accession>
<dbReference type="Proteomes" id="UP000221860">
    <property type="component" value="Unassembled WGS sequence"/>
</dbReference>
<keyword evidence="1" id="KW-0472">Membrane</keyword>
<keyword evidence="4" id="KW-1185">Reference proteome</keyword>
<keyword evidence="1" id="KW-0812">Transmembrane</keyword>
<evidence type="ECO:0000256" key="1">
    <source>
        <dbReference type="SAM" id="Phobius"/>
    </source>
</evidence>
<evidence type="ECO:0000313" key="4">
    <source>
        <dbReference type="Proteomes" id="UP000221860"/>
    </source>
</evidence>
<keyword evidence="1" id="KW-1133">Transmembrane helix</keyword>
<evidence type="ECO:0000259" key="2">
    <source>
        <dbReference type="Pfam" id="PF01757"/>
    </source>
</evidence>
<feature type="domain" description="Acyltransferase 3" evidence="2">
    <location>
        <begin position="3"/>
        <end position="124"/>
    </location>
</feature>
<dbReference type="InterPro" id="IPR002656">
    <property type="entry name" value="Acyl_transf_3_dom"/>
</dbReference>
<sequence length="152" mass="16940">MLIFFVISGFVIMHACRDEPVRTFAVRRIIRVVPLYWLMTQAFYVLMLRSDLAAGTPLARLPELVASLLFIPHYHQGVPTEIWPLLVPGWTLNYEMFFFAVFGIGIAFGRPAHVAGAILLALVAAGVLLDLQDARLVTRYGQKLVTLDQAAA</sequence>
<dbReference type="EMBL" id="NQWH01000077">
    <property type="protein sequence ID" value="PHP26094.1"/>
    <property type="molecule type" value="Genomic_DNA"/>
</dbReference>
<comment type="caution">
    <text evidence="3">The sequence shown here is derived from an EMBL/GenBank/DDBJ whole genome shotgun (WGS) entry which is preliminary data.</text>
</comment>
<dbReference type="OrthoDB" id="9796461at2"/>
<gene>
    <name evidence="3" type="ORF">CJ301_18300</name>
</gene>
<dbReference type="GO" id="GO:0016747">
    <property type="term" value="F:acyltransferase activity, transferring groups other than amino-acyl groups"/>
    <property type="evidence" value="ECO:0007669"/>
    <property type="project" value="InterPro"/>
</dbReference>
<reference evidence="3 4" key="1">
    <citation type="submission" date="2017-08" db="EMBL/GenBank/DDBJ databases">
        <title>Draft Genome Sequence of Loktanella cinnabarina Strain XM1, Isolated from Coastal Surface Water.</title>
        <authorList>
            <person name="Ma R."/>
            <person name="Wang J."/>
            <person name="Wang Q."/>
            <person name="Ma Z."/>
            <person name="Li J."/>
            <person name="Chen L."/>
        </authorList>
    </citation>
    <scope>NUCLEOTIDE SEQUENCE [LARGE SCALE GENOMIC DNA]</scope>
    <source>
        <strain evidence="3 4">XM1</strain>
    </source>
</reference>
<protein>
    <recommendedName>
        <fullName evidence="2">Acyltransferase 3 domain-containing protein</fullName>
    </recommendedName>
</protein>
<proteinExistence type="predicted"/>
<evidence type="ECO:0000313" key="3">
    <source>
        <dbReference type="EMBL" id="PHP26094.1"/>
    </source>
</evidence>
<feature type="transmembrane region" description="Helical" evidence="1">
    <location>
        <begin position="96"/>
        <end position="129"/>
    </location>
</feature>
<organism evidence="3 4">
    <name type="scientific">Limimaricola cinnabarinus</name>
    <dbReference type="NCBI Taxonomy" id="1125964"/>
    <lineage>
        <taxon>Bacteria</taxon>
        <taxon>Pseudomonadati</taxon>
        <taxon>Pseudomonadota</taxon>
        <taxon>Alphaproteobacteria</taxon>
        <taxon>Rhodobacterales</taxon>
        <taxon>Paracoccaceae</taxon>
        <taxon>Limimaricola</taxon>
    </lineage>
</organism>
<dbReference type="Pfam" id="PF01757">
    <property type="entry name" value="Acyl_transf_3"/>
    <property type="match status" value="1"/>
</dbReference>
<dbReference type="AlphaFoldDB" id="A0A2G1MBI3"/>
<name>A0A2G1MBI3_9RHOB</name>